<feature type="region of interest" description="Disordered" evidence="5">
    <location>
        <begin position="427"/>
        <end position="486"/>
    </location>
</feature>
<protein>
    <submittedName>
        <fullName evidence="8">O-antigen ligase family protein</fullName>
    </submittedName>
</protein>
<reference evidence="8 9" key="1">
    <citation type="submission" date="2022-10" db="EMBL/GenBank/DDBJ databases">
        <title>Defluviimonas sp. nov., isolated from ocean surface sediments.</title>
        <authorList>
            <person name="He W."/>
            <person name="Wang L."/>
            <person name="Zhang D.-F."/>
        </authorList>
    </citation>
    <scope>NUCLEOTIDE SEQUENCE [LARGE SCALE GENOMIC DNA]</scope>
    <source>
        <strain evidence="8 9">WL0024</strain>
    </source>
</reference>
<evidence type="ECO:0000256" key="4">
    <source>
        <dbReference type="ARBA" id="ARBA00023136"/>
    </source>
</evidence>
<feature type="transmembrane region" description="Helical" evidence="6">
    <location>
        <begin position="173"/>
        <end position="194"/>
    </location>
</feature>
<feature type="compositionally biased region" description="Basic and acidic residues" evidence="5">
    <location>
        <begin position="427"/>
        <end position="442"/>
    </location>
</feature>
<comment type="caution">
    <text evidence="8">The sequence shown here is derived from an EMBL/GenBank/DDBJ whole genome shotgun (WGS) entry which is preliminary data.</text>
</comment>
<feature type="transmembrane region" description="Helical" evidence="6">
    <location>
        <begin position="56"/>
        <end position="74"/>
    </location>
</feature>
<feature type="transmembrane region" description="Helical" evidence="6">
    <location>
        <begin position="240"/>
        <end position="259"/>
    </location>
</feature>
<evidence type="ECO:0000256" key="5">
    <source>
        <dbReference type="SAM" id="MobiDB-lite"/>
    </source>
</evidence>
<evidence type="ECO:0000256" key="2">
    <source>
        <dbReference type="ARBA" id="ARBA00022692"/>
    </source>
</evidence>
<feature type="transmembrane region" description="Helical" evidence="6">
    <location>
        <begin position="385"/>
        <end position="402"/>
    </location>
</feature>
<proteinExistence type="predicted"/>
<dbReference type="PANTHER" id="PTHR37422">
    <property type="entry name" value="TEICHURONIC ACID BIOSYNTHESIS PROTEIN TUAE"/>
    <property type="match status" value="1"/>
</dbReference>
<keyword evidence="8" id="KW-0436">Ligase</keyword>
<sequence>MAVPRLPLLVWVYLLLLITPFTVDLGPLKLSPLRLLLLFTTLPLLVNLFRGSYGKVLPVDVIFVLHVIWMAIALRITSPWTATEATGSTAIEFLGGYAIARAYIRTPGTFIALIRVLLLLVLLSLPLAFVETQTDRSVPIQIVRALGLDAVEDVNRYPRLGLFRAQVFFAHPIHYGLFCASVFALTFVGLRSVIDLGGRLWRSVGVGICVVFSVSSGAVLSVVLQAMLIGWSIVLRRVRGRWLLLGLLFALMYVAVDLASNRSPLRVFMSYATFSAHNAYYRLVIFDWGMFNVWNNPIFGLGFNYWVRPAYMRSGTMDNFWLVIAVRYGIPGFVLIMLGYLDAIFRVGRRRLEPGSALADLRLAWMITFVGLSFTLTTVHIWTSLYSFVFFLMGAGLWIATIPEEAITQGADDVSAKGPPPRTVWAREIEASRARGTPEDPSLRTASTEEAPAPPGQVARQTSRYTRFEPESGPESQTAKPKRPGR</sequence>
<keyword evidence="4 6" id="KW-0472">Membrane</keyword>
<feature type="transmembrane region" description="Helical" evidence="6">
    <location>
        <begin position="6"/>
        <end position="26"/>
    </location>
</feature>
<dbReference type="InterPro" id="IPR051533">
    <property type="entry name" value="WaaL-like"/>
</dbReference>
<keyword evidence="3 6" id="KW-1133">Transmembrane helix</keyword>
<dbReference type="Pfam" id="PF04932">
    <property type="entry name" value="Wzy_C"/>
    <property type="match status" value="1"/>
</dbReference>
<feature type="transmembrane region" description="Helical" evidence="6">
    <location>
        <begin position="361"/>
        <end position="379"/>
    </location>
</feature>
<comment type="subcellular location">
    <subcellularLocation>
        <location evidence="1">Membrane</location>
        <topology evidence="1">Multi-pass membrane protein</topology>
    </subcellularLocation>
</comment>
<feature type="transmembrane region" description="Helical" evidence="6">
    <location>
        <begin position="320"/>
        <end position="341"/>
    </location>
</feature>
<accession>A0ABT2X888</accession>
<evidence type="ECO:0000313" key="8">
    <source>
        <dbReference type="EMBL" id="MCU9847990.1"/>
    </source>
</evidence>
<evidence type="ECO:0000313" key="9">
    <source>
        <dbReference type="Proteomes" id="UP001209535"/>
    </source>
</evidence>
<gene>
    <name evidence="8" type="ORF">OEZ60_08220</name>
</gene>
<dbReference type="InterPro" id="IPR007016">
    <property type="entry name" value="O-antigen_ligase-rel_domated"/>
</dbReference>
<evidence type="ECO:0000259" key="7">
    <source>
        <dbReference type="Pfam" id="PF04932"/>
    </source>
</evidence>
<name>A0ABT2X888_9RHOB</name>
<feature type="transmembrane region" description="Helical" evidence="6">
    <location>
        <begin position="206"/>
        <end position="234"/>
    </location>
</feature>
<dbReference type="PANTHER" id="PTHR37422:SF13">
    <property type="entry name" value="LIPOPOLYSACCHARIDE BIOSYNTHESIS PROTEIN PA4999-RELATED"/>
    <property type="match status" value="1"/>
</dbReference>
<keyword evidence="2 6" id="KW-0812">Transmembrane</keyword>
<keyword evidence="9" id="KW-1185">Reference proteome</keyword>
<evidence type="ECO:0000256" key="1">
    <source>
        <dbReference type="ARBA" id="ARBA00004141"/>
    </source>
</evidence>
<evidence type="ECO:0000256" key="6">
    <source>
        <dbReference type="SAM" id="Phobius"/>
    </source>
</evidence>
<dbReference type="Proteomes" id="UP001209535">
    <property type="component" value="Unassembled WGS sequence"/>
</dbReference>
<feature type="domain" description="O-antigen ligase-related" evidence="7">
    <location>
        <begin position="206"/>
        <end position="336"/>
    </location>
</feature>
<feature type="transmembrane region" description="Helical" evidence="6">
    <location>
        <begin position="33"/>
        <end position="50"/>
    </location>
</feature>
<dbReference type="RefSeq" id="WP_263334944.1">
    <property type="nucleotide sequence ID" value="NZ_JAOVQO010000006.1"/>
</dbReference>
<feature type="transmembrane region" description="Helical" evidence="6">
    <location>
        <begin position="280"/>
        <end position="300"/>
    </location>
</feature>
<evidence type="ECO:0000256" key="3">
    <source>
        <dbReference type="ARBA" id="ARBA00022989"/>
    </source>
</evidence>
<dbReference type="EMBL" id="JAOVQO010000006">
    <property type="protein sequence ID" value="MCU9847990.1"/>
    <property type="molecule type" value="Genomic_DNA"/>
</dbReference>
<feature type="transmembrane region" description="Helical" evidence="6">
    <location>
        <begin position="110"/>
        <end position="129"/>
    </location>
</feature>
<dbReference type="GO" id="GO:0016874">
    <property type="term" value="F:ligase activity"/>
    <property type="evidence" value="ECO:0007669"/>
    <property type="project" value="UniProtKB-KW"/>
</dbReference>
<organism evidence="8 9">
    <name type="scientific">Albidovulum salinarum</name>
    <dbReference type="NCBI Taxonomy" id="2984153"/>
    <lineage>
        <taxon>Bacteria</taxon>
        <taxon>Pseudomonadati</taxon>
        <taxon>Pseudomonadota</taxon>
        <taxon>Alphaproteobacteria</taxon>
        <taxon>Rhodobacterales</taxon>
        <taxon>Paracoccaceae</taxon>
        <taxon>Albidovulum</taxon>
    </lineage>
</organism>